<dbReference type="GO" id="GO:0016114">
    <property type="term" value="P:terpenoid biosynthetic process"/>
    <property type="evidence" value="ECO:0007669"/>
    <property type="project" value="UniProtKB-UniRule"/>
</dbReference>
<evidence type="ECO:0000313" key="13">
    <source>
        <dbReference type="EMBL" id="PZO90388.1"/>
    </source>
</evidence>
<feature type="binding site" evidence="11">
    <location>
        <position position="180"/>
    </location>
    <ligand>
        <name>Mg(2+)</name>
        <dbReference type="ChEBI" id="CHEBI:18420"/>
    </ligand>
</feature>
<reference evidence="13 14" key="1">
    <citation type="submission" date="2017-08" db="EMBL/GenBank/DDBJ databases">
        <title>Infants hospitalized years apart are colonized by the same room-sourced microbial strains.</title>
        <authorList>
            <person name="Brooks B."/>
            <person name="Olm M.R."/>
            <person name="Firek B.A."/>
            <person name="Baker R."/>
            <person name="Thomas B.C."/>
            <person name="Morowitz M.J."/>
            <person name="Banfield J.F."/>
        </authorList>
    </citation>
    <scope>NUCLEOTIDE SEQUENCE [LARGE SCALE GENOMIC DNA]</scope>
    <source>
        <strain evidence="13">S2_018_000_R2_101</strain>
    </source>
</reference>
<comment type="function">
    <text evidence="10 11">Catalyzes the acyloin condensation reaction between C atoms 2 and 3 of pyruvate and glyceraldehyde 3-phosphate to yield 1-deoxy-D-xylulose-5-phosphate (DXP).</text>
</comment>
<evidence type="ECO:0000256" key="5">
    <source>
        <dbReference type="ARBA" id="ARBA00022723"/>
    </source>
</evidence>
<dbReference type="GO" id="GO:0000287">
    <property type="term" value="F:magnesium ion binding"/>
    <property type="evidence" value="ECO:0007669"/>
    <property type="project" value="UniProtKB-UniRule"/>
</dbReference>
<comment type="subunit">
    <text evidence="3 11">Homodimer.</text>
</comment>
<protein>
    <recommendedName>
        <fullName evidence="11">1-deoxy-D-xylulose-5-phosphate synthase</fullName>
        <ecNumber evidence="11">2.2.1.7</ecNumber>
    </recommendedName>
    <alternativeName>
        <fullName evidence="11">1-deoxyxylulose-5-phosphate synthase</fullName>
        <shortName evidence="11">DXP synthase</shortName>
        <shortName evidence="11">DXPS</shortName>
    </alternativeName>
</protein>
<evidence type="ECO:0000256" key="4">
    <source>
        <dbReference type="ARBA" id="ARBA00022679"/>
    </source>
</evidence>
<accession>A0A2W5C7V8</accession>
<evidence type="ECO:0000256" key="6">
    <source>
        <dbReference type="ARBA" id="ARBA00022842"/>
    </source>
</evidence>
<evidence type="ECO:0000256" key="10">
    <source>
        <dbReference type="ARBA" id="ARBA00055605"/>
    </source>
</evidence>
<dbReference type="InterPro" id="IPR009014">
    <property type="entry name" value="Transketo_C/PFOR_II"/>
</dbReference>
<keyword evidence="8 11" id="KW-0786">Thiamine pyrophosphate</keyword>
<dbReference type="PANTHER" id="PTHR43322">
    <property type="entry name" value="1-D-DEOXYXYLULOSE 5-PHOSPHATE SYNTHASE-RELATED"/>
    <property type="match status" value="1"/>
</dbReference>
<evidence type="ECO:0000256" key="3">
    <source>
        <dbReference type="ARBA" id="ARBA00011738"/>
    </source>
</evidence>
<dbReference type="Pfam" id="PF02779">
    <property type="entry name" value="Transket_pyr"/>
    <property type="match status" value="1"/>
</dbReference>
<comment type="cofactor">
    <cofactor evidence="11">
        <name>thiamine diphosphate</name>
        <dbReference type="ChEBI" id="CHEBI:58937"/>
    </cofactor>
    <text evidence="11">Binds 1 thiamine pyrophosphate per subunit.</text>
</comment>
<comment type="caution">
    <text evidence="13">The sequence shown here is derived from an EMBL/GenBank/DDBJ whole genome shotgun (WGS) entry which is preliminary data.</text>
</comment>
<keyword evidence="9 11" id="KW-0414">Isoprene biosynthesis</keyword>
<dbReference type="SUPFAM" id="SSF52518">
    <property type="entry name" value="Thiamin diphosphate-binding fold (THDP-binding)"/>
    <property type="match status" value="2"/>
</dbReference>
<dbReference type="NCBIfam" id="NF003933">
    <property type="entry name" value="PRK05444.2-2"/>
    <property type="match status" value="1"/>
</dbReference>
<dbReference type="UniPathway" id="UPA00064">
    <property type="reaction ID" value="UER00091"/>
</dbReference>
<feature type="binding site" evidence="11">
    <location>
        <position position="371"/>
    </location>
    <ligand>
        <name>thiamine diphosphate</name>
        <dbReference type="ChEBI" id="CHEBI:58937"/>
    </ligand>
</feature>
<comment type="similarity">
    <text evidence="2 11">Belongs to the transketolase family. DXPS subfamily.</text>
</comment>
<evidence type="ECO:0000256" key="9">
    <source>
        <dbReference type="ARBA" id="ARBA00023229"/>
    </source>
</evidence>
<dbReference type="HAMAP" id="MF_00315">
    <property type="entry name" value="DXP_synth"/>
    <property type="match status" value="1"/>
</dbReference>
<dbReference type="Gene3D" id="3.40.50.920">
    <property type="match status" value="1"/>
</dbReference>
<proteinExistence type="inferred from homology"/>
<dbReference type="CDD" id="cd07033">
    <property type="entry name" value="TPP_PYR_DXS_TK_like"/>
    <property type="match status" value="1"/>
</dbReference>
<keyword evidence="7 11" id="KW-0784">Thiamine biosynthesis</keyword>
<dbReference type="Proteomes" id="UP000249066">
    <property type="component" value="Unassembled WGS sequence"/>
</dbReference>
<dbReference type="AlphaFoldDB" id="A0A2W5C7V8"/>
<evidence type="ECO:0000256" key="7">
    <source>
        <dbReference type="ARBA" id="ARBA00022977"/>
    </source>
</evidence>
<gene>
    <name evidence="11" type="primary">dxs</name>
    <name evidence="13" type="ORF">DI623_06975</name>
</gene>
<dbReference type="PROSITE" id="PS00802">
    <property type="entry name" value="TRANSKETOLASE_2"/>
    <property type="match status" value="1"/>
</dbReference>
<evidence type="ECO:0000313" key="14">
    <source>
        <dbReference type="Proteomes" id="UP000249066"/>
    </source>
</evidence>
<dbReference type="EMBL" id="QFNN01000029">
    <property type="protein sequence ID" value="PZO90388.1"/>
    <property type="molecule type" value="Genomic_DNA"/>
</dbReference>
<comment type="cofactor">
    <cofactor evidence="11">
        <name>Mg(2+)</name>
        <dbReference type="ChEBI" id="CHEBI:18420"/>
    </cofactor>
    <text evidence="11">Binds 1 Mg(2+) ion per subunit.</text>
</comment>
<dbReference type="CDD" id="cd02007">
    <property type="entry name" value="TPP_DXS"/>
    <property type="match status" value="1"/>
</dbReference>
<dbReference type="FunFam" id="3.40.50.920:FF:000002">
    <property type="entry name" value="1-deoxy-D-xylulose-5-phosphate synthase"/>
    <property type="match status" value="1"/>
</dbReference>
<keyword evidence="4 11" id="KW-0808">Transferase</keyword>
<comment type="pathway">
    <text evidence="1 11">Metabolic intermediate biosynthesis; 1-deoxy-D-xylulose 5-phosphate biosynthesis; 1-deoxy-D-xylulose 5-phosphate from D-glyceraldehyde 3-phosphate and pyruvate: step 1/1.</text>
</comment>
<feature type="binding site" evidence="11">
    <location>
        <position position="289"/>
    </location>
    <ligand>
        <name>thiamine diphosphate</name>
        <dbReference type="ChEBI" id="CHEBI:58937"/>
    </ligand>
</feature>
<dbReference type="PANTHER" id="PTHR43322:SF5">
    <property type="entry name" value="1-DEOXY-D-XYLULOSE-5-PHOSPHATE SYNTHASE, CHLOROPLASTIC"/>
    <property type="match status" value="1"/>
</dbReference>
<dbReference type="Pfam" id="PF02780">
    <property type="entry name" value="Transketolase_C"/>
    <property type="match status" value="1"/>
</dbReference>
<feature type="binding site" evidence="11">
    <location>
        <position position="151"/>
    </location>
    <ligand>
        <name>Mg(2+)</name>
        <dbReference type="ChEBI" id="CHEBI:18420"/>
    </ligand>
</feature>
<keyword evidence="5 11" id="KW-0479">Metal-binding</keyword>
<dbReference type="InterPro" id="IPR005475">
    <property type="entry name" value="Transketolase-like_Pyr-bd"/>
</dbReference>
<dbReference type="Gene3D" id="3.40.50.970">
    <property type="match status" value="2"/>
</dbReference>
<comment type="catalytic activity">
    <reaction evidence="11">
        <text>D-glyceraldehyde 3-phosphate + pyruvate + H(+) = 1-deoxy-D-xylulose 5-phosphate + CO2</text>
        <dbReference type="Rhea" id="RHEA:12605"/>
        <dbReference type="ChEBI" id="CHEBI:15361"/>
        <dbReference type="ChEBI" id="CHEBI:15378"/>
        <dbReference type="ChEBI" id="CHEBI:16526"/>
        <dbReference type="ChEBI" id="CHEBI:57792"/>
        <dbReference type="ChEBI" id="CHEBI:59776"/>
        <dbReference type="EC" id="2.2.1.7"/>
    </reaction>
</comment>
<evidence type="ECO:0000256" key="2">
    <source>
        <dbReference type="ARBA" id="ARBA00011081"/>
    </source>
</evidence>
<dbReference type="GO" id="GO:0019288">
    <property type="term" value="P:isopentenyl diphosphate biosynthetic process, methylerythritol 4-phosphate pathway"/>
    <property type="evidence" value="ECO:0007669"/>
    <property type="project" value="UniProtKB-ARBA"/>
</dbReference>
<dbReference type="EC" id="2.2.1.7" evidence="11"/>
<sequence length="641" mass="68306">MADLPATPLLDTVKTPDDLRRLHPEQLRQLADELRAETISAVGSTGGHLGSGLGVVELTTAIHYVFDTPRDRLIWDVGHQCYPHKILTGRRDRIRTLRQGGGLSGFTKRAESEYDPFGAAHSSTSISAALGFAVANKLANRPGKGIAVIGDGAMSAGMAYEAMNNAQEAGNRLIVILNDNDMSIAPPVGSLSAYLARLISSSEYMGLRSLARRWSRKLSRRAAAAAGKAEELARGFVTGGTLFEELGFYYVGPIDGHNLDHLIPVLENVRDAEEGPIFVHVVTKKGKGYAPAEAAADKYHGVQKFDVITGAQVKGPPGPPAYQNVFADQLIKEAEADPTICAITAAMPSGTGLDRFAKAFPDRTFDVGIAEQHAVTFAAGLAAEGMRPFCAIYSTFLQRAYDQVVHDVAIQNLPVRFAIDRAGLVGADGATHAGSFDVTYLATLPNFVVMAAADEAELVHMVHTCARHDSGPIAVRYPRGGGIGVDLPETPEVLEIGKGRIVREGKTVAILSLGTRLEEALKAADRLEAQGLSTSVADLRFAKPLDEALIRRLLTTHEVAVTIEEGAIGGLGAHVLTYASDNGLTDAGLKIRTLRLPDIFQDQDKPEAQYAEAGLDADAIVDTVLKALRKNSVGMIEGARA</sequence>
<dbReference type="GO" id="GO:0030976">
    <property type="term" value="F:thiamine pyrophosphate binding"/>
    <property type="evidence" value="ECO:0007669"/>
    <property type="project" value="UniProtKB-UniRule"/>
</dbReference>
<feature type="domain" description="Transketolase-like pyrimidine-binding" evidence="12">
    <location>
        <begin position="320"/>
        <end position="485"/>
    </location>
</feature>
<dbReference type="InterPro" id="IPR033248">
    <property type="entry name" value="Transketolase_C"/>
</dbReference>
<evidence type="ECO:0000256" key="11">
    <source>
        <dbReference type="HAMAP-Rule" id="MF_00315"/>
    </source>
</evidence>
<dbReference type="GO" id="GO:0009228">
    <property type="term" value="P:thiamine biosynthetic process"/>
    <property type="evidence" value="ECO:0007669"/>
    <property type="project" value="UniProtKB-UniRule"/>
</dbReference>
<keyword evidence="6 11" id="KW-0460">Magnesium</keyword>
<dbReference type="SUPFAM" id="SSF52922">
    <property type="entry name" value="TK C-terminal domain-like"/>
    <property type="match status" value="1"/>
</dbReference>
<dbReference type="NCBIfam" id="TIGR00204">
    <property type="entry name" value="dxs"/>
    <property type="match status" value="1"/>
</dbReference>
<dbReference type="InterPro" id="IPR029061">
    <property type="entry name" value="THDP-binding"/>
</dbReference>
<dbReference type="SMART" id="SM00861">
    <property type="entry name" value="Transket_pyr"/>
    <property type="match status" value="1"/>
</dbReference>
<name>A0A2W5C7V8_9SPHN</name>
<feature type="binding site" evidence="11">
    <location>
        <begin position="120"/>
        <end position="122"/>
    </location>
    <ligand>
        <name>thiamine diphosphate</name>
        <dbReference type="ChEBI" id="CHEBI:58937"/>
    </ligand>
</feature>
<organism evidence="13 14">
    <name type="scientific">Sphingomonas sanxanigenens</name>
    <dbReference type="NCBI Taxonomy" id="397260"/>
    <lineage>
        <taxon>Bacteria</taxon>
        <taxon>Pseudomonadati</taxon>
        <taxon>Pseudomonadota</taxon>
        <taxon>Alphaproteobacteria</taxon>
        <taxon>Sphingomonadales</taxon>
        <taxon>Sphingomonadaceae</taxon>
        <taxon>Sphingomonas</taxon>
    </lineage>
</organism>
<evidence type="ECO:0000256" key="1">
    <source>
        <dbReference type="ARBA" id="ARBA00004980"/>
    </source>
</evidence>
<evidence type="ECO:0000259" key="12">
    <source>
        <dbReference type="SMART" id="SM00861"/>
    </source>
</evidence>
<evidence type="ECO:0000256" key="8">
    <source>
        <dbReference type="ARBA" id="ARBA00023052"/>
    </source>
</evidence>
<dbReference type="InterPro" id="IPR049557">
    <property type="entry name" value="Transketolase_CS"/>
</dbReference>
<dbReference type="Pfam" id="PF13292">
    <property type="entry name" value="DXP_synthase_N"/>
    <property type="match status" value="1"/>
</dbReference>
<dbReference type="InterPro" id="IPR020826">
    <property type="entry name" value="Transketolase_BS"/>
</dbReference>
<feature type="binding site" evidence="11">
    <location>
        <begin position="152"/>
        <end position="153"/>
    </location>
    <ligand>
        <name>thiamine diphosphate</name>
        <dbReference type="ChEBI" id="CHEBI:58937"/>
    </ligand>
</feature>
<dbReference type="PROSITE" id="PS00801">
    <property type="entry name" value="TRANSKETOLASE_1"/>
    <property type="match status" value="1"/>
</dbReference>
<dbReference type="GO" id="GO:0008661">
    <property type="term" value="F:1-deoxy-D-xylulose-5-phosphate synthase activity"/>
    <property type="evidence" value="ECO:0007669"/>
    <property type="project" value="UniProtKB-UniRule"/>
</dbReference>
<feature type="binding site" evidence="11">
    <location>
        <position position="180"/>
    </location>
    <ligand>
        <name>thiamine diphosphate</name>
        <dbReference type="ChEBI" id="CHEBI:58937"/>
    </ligand>
</feature>
<feature type="binding site" evidence="11">
    <location>
        <position position="79"/>
    </location>
    <ligand>
        <name>thiamine diphosphate</name>
        <dbReference type="ChEBI" id="CHEBI:58937"/>
    </ligand>
</feature>
<dbReference type="InterPro" id="IPR005477">
    <property type="entry name" value="Dxylulose-5-P_synthase"/>
</dbReference>
<dbReference type="FunFam" id="3.40.50.970:FF:000005">
    <property type="entry name" value="1-deoxy-D-xylulose-5-phosphate synthase"/>
    <property type="match status" value="1"/>
</dbReference>